<proteinExistence type="predicted"/>
<organism evidence="2">
    <name type="scientific">Gaeumannomyces tritici (strain R3-111a-1)</name>
    <name type="common">Wheat and barley take-all root rot fungus</name>
    <name type="synonym">Gaeumannomyces graminis var. tritici</name>
    <dbReference type="NCBI Taxonomy" id="644352"/>
    <lineage>
        <taxon>Eukaryota</taxon>
        <taxon>Fungi</taxon>
        <taxon>Dikarya</taxon>
        <taxon>Ascomycota</taxon>
        <taxon>Pezizomycotina</taxon>
        <taxon>Sordariomycetes</taxon>
        <taxon>Sordariomycetidae</taxon>
        <taxon>Magnaporthales</taxon>
        <taxon>Magnaporthaceae</taxon>
        <taxon>Gaeumannomyces</taxon>
    </lineage>
</organism>
<dbReference type="GeneID" id="20340927"/>
<feature type="region of interest" description="Disordered" evidence="1">
    <location>
        <begin position="53"/>
        <end position="74"/>
    </location>
</feature>
<reference evidence="3" key="5">
    <citation type="submission" date="2018-04" db="UniProtKB">
        <authorList>
            <consortium name="EnsemblFungi"/>
        </authorList>
    </citation>
    <scope>IDENTIFICATION</scope>
    <source>
        <strain evidence="3">R3-111a-1</strain>
    </source>
</reference>
<reference evidence="2" key="2">
    <citation type="submission" date="2010-07" db="EMBL/GenBank/DDBJ databases">
        <authorList>
            <consortium name="The Broad Institute Genome Sequencing Platform"/>
            <consortium name="Broad Institute Genome Sequencing Center for Infectious Disease"/>
            <person name="Ma L.-J."/>
            <person name="Dead R."/>
            <person name="Young S."/>
            <person name="Zeng Q."/>
            <person name="Koehrsen M."/>
            <person name="Alvarado L."/>
            <person name="Berlin A."/>
            <person name="Chapman S.B."/>
            <person name="Chen Z."/>
            <person name="Freedman E."/>
            <person name="Gellesch M."/>
            <person name="Goldberg J."/>
            <person name="Griggs A."/>
            <person name="Gujja S."/>
            <person name="Heilman E.R."/>
            <person name="Heiman D."/>
            <person name="Hepburn T."/>
            <person name="Howarth C."/>
            <person name="Jen D."/>
            <person name="Larson L."/>
            <person name="Mehta T."/>
            <person name="Neiman D."/>
            <person name="Pearson M."/>
            <person name="Roberts A."/>
            <person name="Saif S."/>
            <person name="Shea T."/>
            <person name="Shenoy N."/>
            <person name="Sisk P."/>
            <person name="Stolte C."/>
            <person name="Sykes S."/>
            <person name="Walk T."/>
            <person name="White J."/>
            <person name="Yandava C."/>
            <person name="Haas B."/>
            <person name="Nusbaum C."/>
            <person name="Birren B."/>
        </authorList>
    </citation>
    <scope>NUCLEOTIDE SEQUENCE</scope>
    <source>
        <strain evidence="2">R3-111a-1</strain>
    </source>
</reference>
<reference evidence="3" key="4">
    <citation type="journal article" date="2015" name="G3 (Bethesda)">
        <title>Genome sequences of three phytopathogenic species of the Magnaporthaceae family of fungi.</title>
        <authorList>
            <person name="Okagaki L.H."/>
            <person name="Nunes C.C."/>
            <person name="Sailsbery J."/>
            <person name="Clay B."/>
            <person name="Brown D."/>
            <person name="John T."/>
            <person name="Oh Y."/>
            <person name="Young N."/>
            <person name="Fitzgerald M."/>
            <person name="Haas B.J."/>
            <person name="Zeng Q."/>
            <person name="Young S."/>
            <person name="Adiconis X."/>
            <person name="Fan L."/>
            <person name="Levin J.Z."/>
            <person name="Mitchell T.K."/>
            <person name="Okubara P.A."/>
            <person name="Farman M.L."/>
            <person name="Kohn L.M."/>
            <person name="Birren B."/>
            <person name="Ma L.-J."/>
            <person name="Dean R.A."/>
        </authorList>
    </citation>
    <scope>NUCLEOTIDE SEQUENCE</scope>
    <source>
        <strain evidence="3">R3-111a-1</strain>
    </source>
</reference>
<dbReference type="EnsemblFungi" id="EJT80470">
    <property type="protein sequence ID" value="EJT80470"/>
    <property type="gene ID" value="GGTG_00469"/>
</dbReference>
<evidence type="ECO:0000256" key="1">
    <source>
        <dbReference type="SAM" id="MobiDB-lite"/>
    </source>
</evidence>
<evidence type="ECO:0000313" key="2">
    <source>
        <dbReference type="EMBL" id="EJT80470.1"/>
    </source>
</evidence>
<gene>
    <name evidence="3" type="primary">20340927</name>
    <name evidence="2" type="ORF">GGTG_00469</name>
</gene>
<reference evidence="4" key="1">
    <citation type="submission" date="2010-07" db="EMBL/GenBank/DDBJ databases">
        <title>The genome sequence of Gaeumannomyces graminis var. tritici strain R3-111a-1.</title>
        <authorList>
            <consortium name="The Broad Institute Genome Sequencing Platform"/>
            <person name="Ma L.-J."/>
            <person name="Dead R."/>
            <person name="Young S."/>
            <person name="Zeng Q."/>
            <person name="Koehrsen M."/>
            <person name="Alvarado L."/>
            <person name="Berlin A."/>
            <person name="Chapman S.B."/>
            <person name="Chen Z."/>
            <person name="Freedman E."/>
            <person name="Gellesch M."/>
            <person name="Goldberg J."/>
            <person name="Griggs A."/>
            <person name="Gujja S."/>
            <person name="Heilman E.R."/>
            <person name="Heiman D."/>
            <person name="Hepburn T."/>
            <person name="Howarth C."/>
            <person name="Jen D."/>
            <person name="Larson L."/>
            <person name="Mehta T."/>
            <person name="Neiman D."/>
            <person name="Pearson M."/>
            <person name="Roberts A."/>
            <person name="Saif S."/>
            <person name="Shea T."/>
            <person name="Shenoy N."/>
            <person name="Sisk P."/>
            <person name="Stolte C."/>
            <person name="Sykes S."/>
            <person name="Walk T."/>
            <person name="White J."/>
            <person name="Yandava C."/>
            <person name="Haas B."/>
            <person name="Nusbaum C."/>
            <person name="Birren B."/>
        </authorList>
    </citation>
    <scope>NUCLEOTIDE SEQUENCE [LARGE SCALE GENOMIC DNA]</scope>
    <source>
        <strain evidence="4">R3-111a-1</strain>
    </source>
</reference>
<dbReference type="Proteomes" id="UP000006039">
    <property type="component" value="Unassembled WGS sequence"/>
</dbReference>
<keyword evidence="4" id="KW-1185">Reference proteome</keyword>
<dbReference type="HOGENOM" id="CLU_2687947_0_0_1"/>
<dbReference type="AlphaFoldDB" id="J3NGT0"/>
<protein>
    <submittedName>
        <fullName evidence="2 3">Uncharacterized protein</fullName>
    </submittedName>
</protein>
<dbReference type="EMBL" id="GL385395">
    <property type="protein sequence ID" value="EJT80470.1"/>
    <property type="molecule type" value="Genomic_DNA"/>
</dbReference>
<feature type="compositionally biased region" description="Basic and acidic residues" evidence="1">
    <location>
        <begin position="56"/>
        <end position="74"/>
    </location>
</feature>
<sequence length="74" mass="8378">MRSSGLPSAYSSGFLRMSGGLVGRTLGEAKFERPWPRVNEEGSAQIKIKRVNSGKWAHDREGESERIYPEVRRE</sequence>
<evidence type="ECO:0000313" key="4">
    <source>
        <dbReference type="Proteomes" id="UP000006039"/>
    </source>
</evidence>
<accession>J3NGT0</accession>
<reference evidence="2" key="3">
    <citation type="submission" date="2010-09" db="EMBL/GenBank/DDBJ databases">
        <title>Annotation of Gaeumannomyces graminis var. tritici R3-111a-1.</title>
        <authorList>
            <consortium name="The Broad Institute Genome Sequencing Platform"/>
            <person name="Ma L.-J."/>
            <person name="Dead R."/>
            <person name="Young S.K."/>
            <person name="Zeng Q."/>
            <person name="Gargeya S."/>
            <person name="Fitzgerald M."/>
            <person name="Haas B."/>
            <person name="Abouelleil A."/>
            <person name="Alvarado L."/>
            <person name="Arachchi H.M."/>
            <person name="Berlin A."/>
            <person name="Brown A."/>
            <person name="Chapman S.B."/>
            <person name="Chen Z."/>
            <person name="Dunbar C."/>
            <person name="Freedman E."/>
            <person name="Gearin G."/>
            <person name="Gellesch M."/>
            <person name="Goldberg J."/>
            <person name="Griggs A."/>
            <person name="Gujja S."/>
            <person name="Heiman D."/>
            <person name="Howarth C."/>
            <person name="Larson L."/>
            <person name="Lui A."/>
            <person name="MacDonald P.J.P."/>
            <person name="Mehta T."/>
            <person name="Montmayeur A."/>
            <person name="Murphy C."/>
            <person name="Neiman D."/>
            <person name="Pearson M."/>
            <person name="Priest M."/>
            <person name="Roberts A."/>
            <person name="Saif S."/>
            <person name="Shea T."/>
            <person name="Shenoy N."/>
            <person name="Sisk P."/>
            <person name="Stolte C."/>
            <person name="Sykes S."/>
            <person name="Yandava C."/>
            <person name="Wortman J."/>
            <person name="Nusbaum C."/>
            <person name="Birren B."/>
        </authorList>
    </citation>
    <scope>NUCLEOTIDE SEQUENCE</scope>
    <source>
        <strain evidence="2">R3-111a-1</strain>
    </source>
</reference>
<dbReference type="RefSeq" id="XP_009216479.1">
    <property type="nucleotide sequence ID" value="XM_009218215.1"/>
</dbReference>
<dbReference type="VEuPathDB" id="FungiDB:GGTG_00469"/>
<evidence type="ECO:0000313" key="3">
    <source>
        <dbReference type="EnsemblFungi" id="EJT80470"/>
    </source>
</evidence>
<name>J3NGT0_GAET3</name>